<sequence>MTYPKKLTPPLVCLGCSVWSTYIMYSTILPPWFNEFCFGGQADKNHDY</sequence>
<dbReference type="EMBL" id="KQ973148">
    <property type="protein sequence ID" value="KYB29911.1"/>
    <property type="molecule type" value="Genomic_DNA"/>
</dbReference>
<organism evidence="2 3">
    <name type="scientific">Tribolium castaneum</name>
    <name type="common">Red flour beetle</name>
    <dbReference type="NCBI Taxonomy" id="7070"/>
    <lineage>
        <taxon>Eukaryota</taxon>
        <taxon>Metazoa</taxon>
        <taxon>Ecdysozoa</taxon>
        <taxon>Arthropoda</taxon>
        <taxon>Hexapoda</taxon>
        <taxon>Insecta</taxon>
        <taxon>Pterygota</taxon>
        <taxon>Neoptera</taxon>
        <taxon>Endopterygota</taxon>
        <taxon>Coleoptera</taxon>
        <taxon>Polyphaga</taxon>
        <taxon>Cucujiformia</taxon>
        <taxon>Tenebrionidae</taxon>
        <taxon>Tenebrionidae incertae sedis</taxon>
        <taxon>Tribolium</taxon>
    </lineage>
</organism>
<reference evidence="2 3" key="2">
    <citation type="journal article" date="2010" name="Nucleic Acids Res.">
        <title>BeetleBase in 2010: revisions to provide comprehensive genomic information for Tribolium castaneum.</title>
        <authorList>
            <person name="Kim H.S."/>
            <person name="Murphy T."/>
            <person name="Xia J."/>
            <person name="Caragea D."/>
            <person name="Park Y."/>
            <person name="Beeman R.W."/>
            <person name="Lorenzen M.D."/>
            <person name="Butcher S."/>
            <person name="Manak J.R."/>
            <person name="Brown S.J."/>
        </authorList>
    </citation>
    <scope>NUCLEOTIDE SEQUENCE [LARGE SCALE GENOMIC DNA]</scope>
    <source>
        <strain evidence="2 3">Georgia GA2</strain>
    </source>
</reference>
<keyword evidence="1" id="KW-1133">Transmembrane helix</keyword>
<gene>
    <name evidence="2" type="primary">AUGUSTUS-3.0.2_31816</name>
    <name evidence="2" type="ORF">TcasGA2_TC031816</name>
</gene>
<dbReference type="AlphaFoldDB" id="A0A139WPT4"/>
<keyword evidence="3" id="KW-1185">Reference proteome</keyword>
<evidence type="ECO:0000313" key="2">
    <source>
        <dbReference type="EMBL" id="KYB29911.1"/>
    </source>
</evidence>
<proteinExistence type="predicted"/>
<keyword evidence="1" id="KW-0472">Membrane</keyword>
<dbReference type="Proteomes" id="UP000007266">
    <property type="component" value="Unassembled WGS sequence"/>
</dbReference>
<reference evidence="2 3" key="1">
    <citation type="journal article" date="2008" name="Nature">
        <title>The genome of the model beetle and pest Tribolium castaneum.</title>
        <authorList>
            <consortium name="Tribolium Genome Sequencing Consortium"/>
            <person name="Richards S."/>
            <person name="Gibbs R.A."/>
            <person name="Weinstock G.M."/>
            <person name="Brown S.J."/>
            <person name="Denell R."/>
            <person name="Beeman R.W."/>
            <person name="Gibbs R."/>
            <person name="Beeman R.W."/>
            <person name="Brown S.J."/>
            <person name="Bucher G."/>
            <person name="Friedrich M."/>
            <person name="Grimmelikhuijzen C.J."/>
            <person name="Klingler M."/>
            <person name="Lorenzen M."/>
            <person name="Richards S."/>
            <person name="Roth S."/>
            <person name="Schroder R."/>
            <person name="Tautz D."/>
            <person name="Zdobnov E.M."/>
            <person name="Muzny D."/>
            <person name="Gibbs R.A."/>
            <person name="Weinstock G.M."/>
            <person name="Attaway T."/>
            <person name="Bell S."/>
            <person name="Buhay C.J."/>
            <person name="Chandrabose M.N."/>
            <person name="Chavez D."/>
            <person name="Clerk-Blankenburg K.P."/>
            <person name="Cree A."/>
            <person name="Dao M."/>
            <person name="Davis C."/>
            <person name="Chacko J."/>
            <person name="Dinh H."/>
            <person name="Dugan-Rocha S."/>
            <person name="Fowler G."/>
            <person name="Garner T.T."/>
            <person name="Garnes J."/>
            <person name="Gnirke A."/>
            <person name="Hawes A."/>
            <person name="Hernandez J."/>
            <person name="Hines S."/>
            <person name="Holder M."/>
            <person name="Hume J."/>
            <person name="Jhangiani S.N."/>
            <person name="Joshi V."/>
            <person name="Khan Z.M."/>
            <person name="Jackson L."/>
            <person name="Kovar C."/>
            <person name="Kowis A."/>
            <person name="Lee S."/>
            <person name="Lewis L.R."/>
            <person name="Margolis J."/>
            <person name="Morgan M."/>
            <person name="Nazareth L.V."/>
            <person name="Nguyen N."/>
            <person name="Okwuonu G."/>
            <person name="Parker D."/>
            <person name="Richards S."/>
            <person name="Ruiz S.J."/>
            <person name="Santibanez J."/>
            <person name="Savard J."/>
            <person name="Scherer S.E."/>
            <person name="Schneider B."/>
            <person name="Sodergren E."/>
            <person name="Tautz D."/>
            <person name="Vattahil S."/>
            <person name="Villasana D."/>
            <person name="White C.S."/>
            <person name="Wright R."/>
            <person name="Park Y."/>
            <person name="Beeman R.W."/>
            <person name="Lord J."/>
            <person name="Oppert B."/>
            <person name="Lorenzen M."/>
            <person name="Brown S."/>
            <person name="Wang L."/>
            <person name="Savard J."/>
            <person name="Tautz D."/>
            <person name="Richards S."/>
            <person name="Weinstock G."/>
            <person name="Gibbs R.A."/>
            <person name="Liu Y."/>
            <person name="Worley K."/>
            <person name="Weinstock G."/>
            <person name="Elsik C.G."/>
            <person name="Reese J.T."/>
            <person name="Elhaik E."/>
            <person name="Landan G."/>
            <person name="Graur D."/>
            <person name="Arensburger P."/>
            <person name="Atkinson P."/>
            <person name="Beeman R.W."/>
            <person name="Beidler J."/>
            <person name="Brown S.J."/>
            <person name="Demuth J.P."/>
            <person name="Drury D.W."/>
            <person name="Du Y.Z."/>
            <person name="Fujiwara H."/>
            <person name="Lorenzen M."/>
            <person name="Maselli V."/>
            <person name="Osanai M."/>
            <person name="Park Y."/>
            <person name="Robertson H.M."/>
            <person name="Tu Z."/>
            <person name="Wang J.J."/>
            <person name="Wang S."/>
            <person name="Richards S."/>
            <person name="Song H."/>
            <person name="Zhang L."/>
            <person name="Sodergren E."/>
            <person name="Werner D."/>
            <person name="Stanke M."/>
            <person name="Morgenstern B."/>
            <person name="Solovyev V."/>
            <person name="Kosarev P."/>
            <person name="Brown G."/>
            <person name="Chen H.C."/>
            <person name="Ermolaeva O."/>
            <person name="Hlavina W."/>
            <person name="Kapustin Y."/>
            <person name="Kiryutin B."/>
            <person name="Kitts P."/>
            <person name="Maglott D."/>
            <person name="Pruitt K."/>
            <person name="Sapojnikov V."/>
            <person name="Souvorov A."/>
            <person name="Mackey A.J."/>
            <person name="Waterhouse R.M."/>
            <person name="Wyder S."/>
            <person name="Zdobnov E.M."/>
            <person name="Zdobnov E.M."/>
            <person name="Wyder S."/>
            <person name="Kriventseva E.V."/>
            <person name="Kadowaki T."/>
            <person name="Bork P."/>
            <person name="Aranda M."/>
            <person name="Bao R."/>
            <person name="Beermann A."/>
            <person name="Berns N."/>
            <person name="Bolognesi R."/>
            <person name="Bonneton F."/>
            <person name="Bopp D."/>
            <person name="Brown S.J."/>
            <person name="Bucher G."/>
            <person name="Butts T."/>
            <person name="Chaumot A."/>
            <person name="Denell R.E."/>
            <person name="Ferrier D.E."/>
            <person name="Friedrich M."/>
            <person name="Gordon C.M."/>
            <person name="Jindra M."/>
            <person name="Klingler M."/>
            <person name="Lan Q."/>
            <person name="Lattorff H.M."/>
            <person name="Laudet V."/>
            <person name="von Levetsow C."/>
            <person name="Liu Z."/>
            <person name="Lutz R."/>
            <person name="Lynch J.A."/>
            <person name="da Fonseca R.N."/>
            <person name="Posnien N."/>
            <person name="Reuter R."/>
            <person name="Roth S."/>
            <person name="Savard J."/>
            <person name="Schinko J.B."/>
            <person name="Schmitt C."/>
            <person name="Schoppmeier M."/>
            <person name="Schroder R."/>
            <person name="Shippy T.D."/>
            <person name="Simonnet F."/>
            <person name="Marques-Souza H."/>
            <person name="Tautz D."/>
            <person name="Tomoyasu Y."/>
            <person name="Trauner J."/>
            <person name="Van der Zee M."/>
            <person name="Vervoort M."/>
            <person name="Wittkopp N."/>
            <person name="Wimmer E.A."/>
            <person name="Yang X."/>
            <person name="Jones A.K."/>
            <person name="Sattelle D.B."/>
            <person name="Ebert P.R."/>
            <person name="Nelson D."/>
            <person name="Scott J.G."/>
            <person name="Beeman R.W."/>
            <person name="Muthukrishnan S."/>
            <person name="Kramer K.J."/>
            <person name="Arakane Y."/>
            <person name="Beeman R.W."/>
            <person name="Zhu Q."/>
            <person name="Hogenkamp D."/>
            <person name="Dixit R."/>
            <person name="Oppert B."/>
            <person name="Jiang H."/>
            <person name="Zou Z."/>
            <person name="Marshall J."/>
            <person name="Elpidina E."/>
            <person name="Vinokurov K."/>
            <person name="Oppert C."/>
            <person name="Zou Z."/>
            <person name="Evans J."/>
            <person name="Lu Z."/>
            <person name="Zhao P."/>
            <person name="Sumathipala N."/>
            <person name="Altincicek B."/>
            <person name="Vilcinskas A."/>
            <person name="Williams M."/>
            <person name="Hultmark D."/>
            <person name="Hetru C."/>
            <person name="Jiang H."/>
            <person name="Grimmelikhuijzen C.J."/>
            <person name="Hauser F."/>
            <person name="Cazzamali G."/>
            <person name="Williamson M."/>
            <person name="Park Y."/>
            <person name="Li B."/>
            <person name="Tanaka Y."/>
            <person name="Predel R."/>
            <person name="Neupert S."/>
            <person name="Schachtner J."/>
            <person name="Verleyen P."/>
            <person name="Raible F."/>
            <person name="Bork P."/>
            <person name="Friedrich M."/>
            <person name="Walden K.K."/>
            <person name="Robertson H.M."/>
            <person name="Angeli S."/>
            <person name="Foret S."/>
            <person name="Bucher G."/>
            <person name="Schuetz S."/>
            <person name="Maleszka R."/>
            <person name="Wimmer E.A."/>
            <person name="Beeman R.W."/>
            <person name="Lorenzen M."/>
            <person name="Tomoyasu Y."/>
            <person name="Miller S.C."/>
            <person name="Grossmann D."/>
            <person name="Bucher G."/>
        </authorList>
    </citation>
    <scope>NUCLEOTIDE SEQUENCE [LARGE SCALE GENOMIC DNA]</scope>
    <source>
        <strain evidence="2 3">Georgia GA2</strain>
    </source>
</reference>
<name>A0A139WPT4_TRICA</name>
<dbReference type="InParanoid" id="A0A139WPT4"/>
<evidence type="ECO:0000256" key="1">
    <source>
        <dbReference type="SAM" id="Phobius"/>
    </source>
</evidence>
<keyword evidence="1" id="KW-0812">Transmembrane</keyword>
<feature type="transmembrane region" description="Helical" evidence="1">
    <location>
        <begin position="7"/>
        <end position="25"/>
    </location>
</feature>
<protein>
    <submittedName>
        <fullName evidence="2">Uncharacterized protein</fullName>
    </submittedName>
</protein>
<evidence type="ECO:0000313" key="3">
    <source>
        <dbReference type="Proteomes" id="UP000007266"/>
    </source>
</evidence>
<accession>A0A139WPT4</accession>